<evidence type="ECO:0000313" key="3">
    <source>
        <dbReference type="Proteomes" id="UP000186524"/>
    </source>
</evidence>
<feature type="transmembrane region" description="Helical" evidence="1">
    <location>
        <begin position="55"/>
        <end position="72"/>
    </location>
</feature>
<comment type="caution">
    <text evidence="2">The sequence shown here is derived from an EMBL/GenBank/DDBJ whole genome shotgun (WGS) entry which is preliminary data.</text>
</comment>
<name>A0A1Q5P5J2_9BACI</name>
<keyword evidence="3" id="KW-1185">Reference proteome</keyword>
<dbReference type="AlphaFoldDB" id="A0A1Q5P5J2"/>
<keyword evidence="1" id="KW-1133">Transmembrane helix</keyword>
<dbReference type="Proteomes" id="UP000186524">
    <property type="component" value="Unassembled WGS sequence"/>
</dbReference>
<dbReference type="STRING" id="1714354.BLL40_03910"/>
<feature type="transmembrane region" description="Helical" evidence="1">
    <location>
        <begin position="32"/>
        <end position="49"/>
    </location>
</feature>
<evidence type="ECO:0000313" key="2">
    <source>
        <dbReference type="EMBL" id="OKL37463.1"/>
    </source>
</evidence>
<dbReference type="EMBL" id="MRWQ01000004">
    <property type="protein sequence ID" value="OKL37463.1"/>
    <property type="molecule type" value="Genomic_DNA"/>
</dbReference>
<protein>
    <submittedName>
        <fullName evidence="2">Uncharacterized protein</fullName>
    </submittedName>
</protein>
<gene>
    <name evidence="2" type="ORF">BLL40_03910</name>
</gene>
<reference evidence="2 3" key="1">
    <citation type="submission" date="2016-12" db="EMBL/GenBank/DDBJ databases">
        <title>Domibacillus sp. SAOS 44 whole genome sequencing.</title>
        <authorList>
            <person name="Verma A."/>
            <person name="Krishnamurthi S."/>
        </authorList>
    </citation>
    <scope>NUCLEOTIDE SEQUENCE [LARGE SCALE GENOMIC DNA]</scope>
    <source>
        <strain evidence="2 3">SAOS 44</strain>
    </source>
</reference>
<keyword evidence="1" id="KW-0472">Membrane</keyword>
<organism evidence="2 3">
    <name type="scientific">Domibacillus mangrovi</name>
    <dbReference type="NCBI Taxonomy" id="1714354"/>
    <lineage>
        <taxon>Bacteria</taxon>
        <taxon>Bacillati</taxon>
        <taxon>Bacillota</taxon>
        <taxon>Bacilli</taxon>
        <taxon>Bacillales</taxon>
        <taxon>Bacillaceae</taxon>
        <taxon>Domibacillus</taxon>
    </lineage>
</organism>
<accession>A0A1Q5P5J2</accession>
<proteinExistence type="predicted"/>
<keyword evidence="1" id="KW-0812">Transmembrane</keyword>
<evidence type="ECO:0000256" key="1">
    <source>
        <dbReference type="SAM" id="Phobius"/>
    </source>
</evidence>
<feature type="transmembrane region" description="Helical" evidence="1">
    <location>
        <begin position="6"/>
        <end position="25"/>
    </location>
</feature>
<sequence>MDFFLGGLGLWILIGSAFLLFIWGLWKKSWRALVWSGIALLPSILSIYIGGTEGWLKVSVILPLVLFVRAYYMKKRMARLL</sequence>